<evidence type="ECO:0000313" key="3">
    <source>
        <dbReference type="Proteomes" id="UP000299102"/>
    </source>
</evidence>
<protein>
    <submittedName>
        <fullName evidence="2">Uncharacterized protein</fullName>
    </submittedName>
</protein>
<accession>A0A4C1XIT8</accession>
<comment type="caution">
    <text evidence="2">The sequence shown here is derived from an EMBL/GenBank/DDBJ whole genome shotgun (WGS) entry which is preliminary data.</text>
</comment>
<feature type="compositionally biased region" description="Polar residues" evidence="1">
    <location>
        <begin position="1"/>
        <end position="24"/>
    </location>
</feature>
<sequence length="163" mass="18477">MSKTEPSATTSGPQSWPGRQTLQRQVHGHHSMTFLTQQTAVLQKILSCTEIPSDSEFFCETNRKELLVHHFRSTPAAGSRPLAHNHQRDKTERVSDKHEKKNFTKAQIDIDIFSAASEMVTYKCMHLPGTPAREAESLRERLPQGRDELVDDLRDALELNSRG</sequence>
<feature type="region of interest" description="Disordered" evidence="1">
    <location>
        <begin position="76"/>
        <end position="99"/>
    </location>
</feature>
<name>A0A4C1XIT8_EUMVA</name>
<dbReference type="AlphaFoldDB" id="A0A4C1XIT8"/>
<gene>
    <name evidence="2" type="ORF">EVAR_50049_1</name>
</gene>
<organism evidence="2 3">
    <name type="scientific">Eumeta variegata</name>
    <name type="common">Bagworm moth</name>
    <name type="synonym">Eumeta japonica</name>
    <dbReference type="NCBI Taxonomy" id="151549"/>
    <lineage>
        <taxon>Eukaryota</taxon>
        <taxon>Metazoa</taxon>
        <taxon>Ecdysozoa</taxon>
        <taxon>Arthropoda</taxon>
        <taxon>Hexapoda</taxon>
        <taxon>Insecta</taxon>
        <taxon>Pterygota</taxon>
        <taxon>Neoptera</taxon>
        <taxon>Endopterygota</taxon>
        <taxon>Lepidoptera</taxon>
        <taxon>Glossata</taxon>
        <taxon>Ditrysia</taxon>
        <taxon>Tineoidea</taxon>
        <taxon>Psychidae</taxon>
        <taxon>Oiketicinae</taxon>
        <taxon>Eumeta</taxon>
    </lineage>
</organism>
<evidence type="ECO:0000313" key="2">
    <source>
        <dbReference type="EMBL" id="GBP63093.1"/>
    </source>
</evidence>
<proteinExistence type="predicted"/>
<feature type="region of interest" description="Disordered" evidence="1">
    <location>
        <begin position="1"/>
        <end position="28"/>
    </location>
</feature>
<dbReference type="Proteomes" id="UP000299102">
    <property type="component" value="Unassembled WGS sequence"/>
</dbReference>
<feature type="compositionally biased region" description="Basic and acidic residues" evidence="1">
    <location>
        <begin position="86"/>
        <end position="99"/>
    </location>
</feature>
<evidence type="ECO:0000256" key="1">
    <source>
        <dbReference type="SAM" id="MobiDB-lite"/>
    </source>
</evidence>
<dbReference type="EMBL" id="BGZK01000858">
    <property type="protein sequence ID" value="GBP63093.1"/>
    <property type="molecule type" value="Genomic_DNA"/>
</dbReference>
<reference evidence="2 3" key="1">
    <citation type="journal article" date="2019" name="Commun. Biol.">
        <title>The bagworm genome reveals a unique fibroin gene that provides high tensile strength.</title>
        <authorList>
            <person name="Kono N."/>
            <person name="Nakamura H."/>
            <person name="Ohtoshi R."/>
            <person name="Tomita M."/>
            <person name="Numata K."/>
            <person name="Arakawa K."/>
        </authorList>
    </citation>
    <scope>NUCLEOTIDE SEQUENCE [LARGE SCALE GENOMIC DNA]</scope>
</reference>
<keyword evidence="3" id="KW-1185">Reference proteome</keyword>